<reference evidence="1 2" key="1">
    <citation type="submission" date="2021-03" db="EMBL/GenBank/DDBJ databases">
        <title>Genomic Encyclopedia of Type Strains, Phase IV (KMG-IV): sequencing the most valuable type-strain genomes for metagenomic binning, comparative biology and taxonomic classification.</title>
        <authorList>
            <person name="Goeker M."/>
        </authorList>
    </citation>
    <scope>NUCLEOTIDE SEQUENCE [LARGE SCALE GENOMIC DNA]</scope>
    <source>
        <strain evidence="1 2">DSM 24950</strain>
    </source>
</reference>
<accession>A0ABS4I9S2</accession>
<dbReference type="Proteomes" id="UP001519344">
    <property type="component" value="Unassembled WGS sequence"/>
</dbReference>
<name>A0ABS4I9S2_9BACL</name>
<dbReference type="Gene3D" id="1.50.10.10">
    <property type="match status" value="1"/>
</dbReference>
<keyword evidence="1" id="KW-0378">Hydrolase</keyword>
<evidence type="ECO:0000313" key="1">
    <source>
        <dbReference type="EMBL" id="MBP1967663.1"/>
    </source>
</evidence>
<comment type="caution">
    <text evidence="1">The sequence shown here is derived from an EMBL/GenBank/DDBJ whole genome shotgun (WGS) entry which is preliminary data.</text>
</comment>
<dbReference type="InterPro" id="IPR012341">
    <property type="entry name" value="6hp_glycosidase-like_sf"/>
</dbReference>
<proteinExistence type="predicted"/>
<sequence>MLVPDICIGTGVGDYDHYIARERHTNDLHGVATFIHMCVAMSELEHEKERMSC</sequence>
<dbReference type="EMBL" id="JAGGKV010000038">
    <property type="protein sequence ID" value="MBP1967663.1"/>
    <property type="molecule type" value="Genomic_DNA"/>
</dbReference>
<protein>
    <submittedName>
        <fullName evidence="1">Rhamnogalacturonyl hydrolase YesR</fullName>
    </submittedName>
</protein>
<evidence type="ECO:0000313" key="2">
    <source>
        <dbReference type="Proteomes" id="UP001519344"/>
    </source>
</evidence>
<organism evidence="1 2">
    <name type="scientific">Paenibacillus aceris</name>
    <dbReference type="NCBI Taxonomy" id="869555"/>
    <lineage>
        <taxon>Bacteria</taxon>
        <taxon>Bacillati</taxon>
        <taxon>Bacillota</taxon>
        <taxon>Bacilli</taxon>
        <taxon>Bacillales</taxon>
        <taxon>Paenibacillaceae</taxon>
        <taxon>Paenibacillus</taxon>
    </lineage>
</organism>
<dbReference type="GO" id="GO:0016787">
    <property type="term" value="F:hydrolase activity"/>
    <property type="evidence" value="ECO:0007669"/>
    <property type="project" value="UniProtKB-KW"/>
</dbReference>
<gene>
    <name evidence="1" type="ORF">J2Z65_006935</name>
</gene>
<keyword evidence="2" id="KW-1185">Reference proteome</keyword>